<gene>
    <name evidence="3" type="ORF">B0T18DRAFT_411982</name>
</gene>
<feature type="compositionally biased region" description="Acidic residues" evidence="1">
    <location>
        <begin position="137"/>
        <end position="151"/>
    </location>
</feature>
<sequence>MHHGAFAHALALAQGAVTLSGAPRTAVKCLKDTGLRILDTLGGQMPPDEPGAMPYRTTVDEVLIRVDAVGPTSSLREMRVVTALLRARDEQVERAGKDATKLARIFEAFSHAKTNWREENVVTEFTRVCSESVASQEEGEDDEHDVDDGEQGDYHEDGSITKSGLAKAHDHAICNGKASITMDESISRMKKAVHDRPLRKETILCIQELFLSAATSTARNQTFATIRYVKETIAMVAHAYKHFTSAQDRAADKGTAFSLYGKDGLSLPPKERVLATRFCDPDEYSPANSTMCACLLNMNRADLLQALPVGGFRQGSTHSGDAAALQKLRDDMEGLRNVVEDLREKTDMRLRDLEAGVAPSTASNPSRLLTQPRSGTPAAPTPARGGGRGGRQGPPAKRGISNVPSSSGTHPKRPRTG</sequence>
<dbReference type="AlphaFoldDB" id="A0AA40EW03"/>
<proteinExistence type="predicted"/>
<evidence type="ECO:0000256" key="2">
    <source>
        <dbReference type="SAM" id="SignalP"/>
    </source>
</evidence>
<feature type="compositionally biased region" description="Low complexity" evidence="1">
    <location>
        <begin position="372"/>
        <end position="383"/>
    </location>
</feature>
<evidence type="ECO:0000256" key="1">
    <source>
        <dbReference type="SAM" id="MobiDB-lite"/>
    </source>
</evidence>
<dbReference type="Proteomes" id="UP001172155">
    <property type="component" value="Unassembled WGS sequence"/>
</dbReference>
<feature type="compositionally biased region" description="Polar residues" evidence="1">
    <location>
        <begin position="360"/>
        <end position="371"/>
    </location>
</feature>
<accession>A0AA40EW03</accession>
<keyword evidence="2" id="KW-0732">Signal</keyword>
<name>A0AA40EW03_9PEZI</name>
<evidence type="ECO:0000313" key="3">
    <source>
        <dbReference type="EMBL" id="KAK0746605.1"/>
    </source>
</evidence>
<organism evidence="3 4">
    <name type="scientific">Schizothecium vesticola</name>
    <dbReference type="NCBI Taxonomy" id="314040"/>
    <lineage>
        <taxon>Eukaryota</taxon>
        <taxon>Fungi</taxon>
        <taxon>Dikarya</taxon>
        <taxon>Ascomycota</taxon>
        <taxon>Pezizomycotina</taxon>
        <taxon>Sordariomycetes</taxon>
        <taxon>Sordariomycetidae</taxon>
        <taxon>Sordariales</taxon>
        <taxon>Schizotheciaceae</taxon>
        <taxon>Schizothecium</taxon>
    </lineage>
</organism>
<feature type="region of interest" description="Disordered" evidence="1">
    <location>
        <begin position="351"/>
        <end position="417"/>
    </location>
</feature>
<comment type="caution">
    <text evidence="3">The sequence shown here is derived from an EMBL/GenBank/DDBJ whole genome shotgun (WGS) entry which is preliminary data.</text>
</comment>
<feature type="region of interest" description="Disordered" evidence="1">
    <location>
        <begin position="132"/>
        <end position="164"/>
    </location>
</feature>
<keyword evidence="4" id="KW-1185">Reference proteome</keyword>
<protein>
    <submittedName>
        <fullName evidence="3">Uncharacterized protein</fullName>
    </submittedName>
</protein>
<feature type="chain" id="PRO_5041299256" evidence="2">
    <location>
        <begin position="22"/>
        <end position="417"/>
    </location>
</feature>
<dbReference type="EMBL" id="JAUKUD010000004">
    <property type="protein sequence ID" value="KAK0746605.1"/>
    <property type="molecule type" value="Genomic_DNA"/>
</dbReference>
<feature type="signal peptide" evidence="2">
    <location>
        <begin position="1"/>
        <end position="21"/>
    </location>
</feature>
<reference evidence="3" key="1">
    <citation type="submission" date="2023-06" db="EMBL/GenBank/DDBJ databases">
        <title>Genome-scale phylogeny and comparative genomics of the fungal order Sordariales.</title>
        <authorList>
            <consortium name="Lawrence Berkeley National Laboratory"/>
            <person name="Hensen N."/>
            <person name="Bonometti L."/>
            <person name="Westerberg I."/>
            <person name="Brannstrom I.O."/>
            <person name="Guillou S."/>
            <person name="Cros-Aarteil S."/>
            <person name="Calhoun S."/>
            <person name="Haridas S."/>
            <person name="Kuo A."/>
            <person name="Mondo S."/>
            <person name="Pangilinan J."/>
            <person name="Riley R."/>
            <person name="LaButti K."/>
            <person name="Andreopoulos B."/>
            <person name="Lipzen A."/>
            <person name="Chen C."/>
            <person name="Yanf M."/>
            <person name="Daum C."/>
            <person name="Ng V."/>
            <person name="Clum A."/>
            <person name="Steindorff A."/>
            <person name="Ohm R."/>
            <person name="Martin F."/>
            <person name="Silar P."/>
            <person name="Natvig D."/>
            <person name="Lalanne C."/>
            <person name="Gautier V."/>
            <person name="Ament-velasquez S.L."/>
            <person name="Kruys A."/>
            <person name="Hutchinson M.I."/>
            <person name="Powell A.J."/>
            <person name="Barry K."/>
            <person name="Miller A.N."/>
            <person name="Grigoriev I.V."/>
            <person name="Debuchy R."/>
            <person name="Gladieux P."/>
            <person name="Thoren M.H."/>
            <person name="Johannesson H."/>
        </authorList>
    </citation>
    <scope>NUCLEOTIDE SEQUENCE</scope>
    <source>
        <strain evidence="3">SMH3187-1</strain>
    </source>
</reference>
<evidence type="ECO:0000313" key="4">
    <source>
        <dbReference type="Proteomes" id="UP001172155"/>
    </source>
</evidence>